<keyword evidence="2" id="KW-1185">Reference proteome</keyword>
<dbReference type="AlphaFoldDB" id="A0A844T1F8"/>
<dbReference type="InterPro" id="IPR009057">
    <property type="entry name" value="Homeodomain-like_sf"/>
</dbReference>
<accession>A0A844T1F8</accession>
<dbReference type="EMBL" id="WQNF01000086">
    <property type="protein sequence ID" value="MVT71445.1"/>
    <property type="molecule type" value="Genomic_DNA"/>
</dbReference>
<evidence type="ECO:0008006" key="3">
    <source>
        <dbReference type="Google" id="ProtNLM"/>
    </source>
</evidence>
<comment type="caution">
    <text evidence="1">The sequence shown here is derived from an EMBL/GenBank/DDBJ whole genome shotgun (WGS) entry which is preliminary data.</text>
</comment>
<evidence type="ECO:0000313" key="2">
    <source>
        <dbReference type="Proteomes" id="UP000436468"/>
    </source>
</evidence>
<proteinExistence type="predicted"/>
<evidence type="ECO:0000313" key="1">
    <source>
        <dbReference type="EMBL" id="MVT71445.1"/>
    </source>
</evidence>
<organism evidence="1 2">
    <name type="scientific">Bradyrhizobium pachyrhizi</name>
    <dbReference type="NCBI Taxonomy" id="280333"/>
    <lineage>
        <taxon>Bacteria</taxon>
        <taxon>Pseudomonadati</taxon>
        <taxon>Pseudomonadota</taxon>
        <taxon>Alphaproteobacteria</taxon>
        <taxon>Hyphomicrobiales</taxon>
        <taxon>Nitrobacteraceae</taxon>
        <taxon>Bradyrhizobium</taxon>
    </lineage>
</organism>
<sequence length="129" mass="13922">MTRTLSVDLRQRVVAAIDGGLSCRQAAERFGVSAASAIARSAGAVASKKLATSFLNARAVTATQRIEAHAQLILDAVTAKPDITLAELRELLRRRGISAGIAPLWCFFQRRKITLKKRQRTPPSKGVAI</sequence>
<gene>
    <name evidence="1" type="ORF">GPL21_41425</name>
</gene>
<dbReference type="Proteomes" id="UP000436468">
    <property type="component" value="Unassembled WGS sequence"/>
</dbReference>
<reference evidence="1 2" key="1">
    <citation type="submission" date="2019-12" db="EMBL/GenBank/DDBJ databases">
        <title>Draft genome sequences Bradyrhizobium cajani AMBPC1010, Bradyrhizobium pachyrhizi AMBPC1040 and Bradyrhizobium yuanmingense ALSPC3051, three plant growth promoting strains isolated from nodules of Cajanus cajan L. in Dominican Republic.</title>
        <authorList>
            <person name="Flores-Felix J.D."/>
            <person name="Araujo J."/>
            <person name="Diaz-Alcantara C."/>
            <person name="Gonzalez-Andres F."/>
            <person name="Velazquez E."/>
        </authorList>
    </citation>
    <scope>NUCLEOTIDE SEQUENCE [LARGE SCALE GENOMIC DNA]</scope>
    <source>
        <strain evidence="1 2">1040</strain>
    </source>
</reference>
<dbReference type="SUPFAM" id="SSF46689">
    <property type="entry name" value="Homeodomain-like"/>
    <property type="match status" value="1"/>
</dbReference>
<name>A0A844T1F8_9BRAD</name>
<protein>
    <recommendedName>
        <fullName evidence="3">Transposase</fullName>
    </recommendedName>
</protein>
<dbReference type="RefSeq" id="WP_157348969.1">
    <property type="nucleotide sequence ID" value="NZ_WQNF01000086.1"/>
</dbReference>